<sequence>MDDHDTLPASLAGMLPVGMISAGGTAAAAMAQVAQRKRGVPGWEAFHYERLASGEYEVTGGLAVNIGGVKKFQGAHDVIFVSEEEILAEMRAALEPVMARPVPPPGLLQAVAAQPVSPLAATLLEQNLLAADIGSQRGAYHAPYLKVVLSLPEDEAGRQRVLQAFHLQANLFGARVQACALQDKPD</sequence>
<protein>
    <submittedName>
        <fullName evidence="2">Uncharacterized protein</fullName>
    </submittedName>
</protein>
<keyword evidence="1" id="KW-0472">Membrane</keyword>
<organism evidence="2 3">
    <name type="scientific">Undibacterium oligocarboniphilum</name>
    <dbReference type="NCBI Taxonomy" id="666702"/>
    <lineage>
        <taxon>Bacteria</taxon>
        <taxon>Pseudomonadati</taxon>
        <taxon>Pseudomonadota</taxon>
        <taxon>Betaproteobacteria</taxon>
        <taxon>Burkholderiales</taxon>
        <taxon>Oxalobacteraceae</taxon>
        <taxon>Undibacterium</taxon>
    </lineage>
</organism>
<dbReference type="RefSeq" id="WP_176803093.1">
    <property type="nucleotide sequence ID" value="NZ_JABXYJ010000004.1"/>
</dbReference>
<feature type="transmembrane region" description="Helical" evidence="1">
    <location>
        <begin position="12"/>
        <end position="31"/>
    </location>
</feature>
<keyword evidence="1" id="KW-0812">Transmembrane</keyword>
<dbReference type="AlphaFoldDB" id="A0A850QP36"/>
<reference evidence="2 3" key="1">
    <citation type="submission" date="2020-06" db="EMBL/GenBank/DDBJ databases">
        <authorList>
            <person name="Qiu C."/>
            <person name="Liu Z."/>
        </authorList>
    </citation>
    <scope>NUCLEOTIDE SEQUENCE [LARGE SCALE GENOMIC DNA]</scope>
    <source>
        <strain evidence="2 3">EM 1</strain>
    </source>
</reference>
<evidence type="ECO:0000256" key="1">
    <source>
        <dbReference type="SAM" id="Phobius"/>
    </source>
</evidence>
<evidence type="ECO:0000313" key="3">
    <source>
        <dbReference type="Proteomes" id="UP000588051"/>
    </source>
</evidence>
<dbReference type="EMBL" id="JABXYJ010000004">
    <property type="protein sequence ID" value="NVO77826.1"/>
    <property type="molecule type" value="Genomic_DNA"/>
</dbReference>
<keyword evidence="3" id="KW-1185">Reference proteome</keyword>
<accession>A0A850QP36</accession>
<evidence type="ECO:0000313" key="2">
    <source>
        <dbReference type="EMBL" id="NVO77826.1"/>
    </source>
</evidence>
<name>A0A850QP36_9BURK</name>
<comment type="caution">
    <text evidence="2">The sequence shown here is derived from an EMBL/GenBank/DDBJ whole genome shotgun (WGS) entry which is preliminary data.</text>
</comment>
<gene>
    <name evidence="2" type="ORF">HV832_08275</name>
</gene>
<dbReference type="Proteomes" id="UP000588051">
    <property type="component" value="Unassembled WGS sequence"/>
</dbReference>
<keyword evidence="1" id="KW-1133">Transmembrane helix</keyword>
<proteinExistence type="predicted"/>